<comment type="similarity">
    <text evidence="1 5">Belongs to the pyridoxamine 5'-phosphate oxidase family.</text>
</comment>
<dbReference type="GO" id="GO:0010181">
    <property type="term" value="F:FMN binding"/>
    <property type="evidence" value="ECO:0007669"/>
    <property type="project" value="UniProtKB-UniRule"/>
</dbReference>
<dbReference type="Proteomes" id="UP000321532">
    <property type="component" value="Unassembled WGS sequence"/>
</dbReference>
<dbReference type="PANTHER" id="PTHR10851">
    <property type="entry name" value="PYRIDOXINE-5-PHOSPHATE OXIDASE"/>
    <property type="match status" value="1"/>
</dbReference>
<keyword evidence="4 5" id="KW-0560">Oxidoreductase</keyword>
<dbReference type="InterPro" id="IPR000659">
    <property type="entry name" value="Pyridox_Oxase"/>
</dbReference>
<proteinExistence type="inferred from homology"/>
<dbReference type="InterPro" id="IPR012349">
    <property type="entry name" value="Split_barrel_FMN-bd"/>
</dbReference>
<keyword evidence="5" id="KW-0664">Pyridoxine biosynthesis</keyword>
<dbReference type="UniPathway" id="UPA01068">
    <property type="reaction ID" value="UER00304"/>
</dbReference>
<comment type="pathway">
    <text evidence="5">Cofactor metabolism; pyridoxal 5'-phosphate salvage; pyridoxal 5'-phosphate from pyridoxine 5'-phosphate: step 1/1.</text>
</comment>
<dbReference type="SUPFAM" id="SSF50475">
    <property type="entry name" value="FMN-binding split barrel"/>
    <property type="match status" value="1"/>
</dbReference>
<comment type="function">
    <text evidence="5">Catalyzes the oxidation of either pyridoxine 5'-phosphate (PNP) or pyridoxamine 5'-phosphate (PMP) into pyridoxal 5'-phosphate (PLP).</text>
</comment>
<organism evidence="10 11">
    <name type="scientific">Adhaeribacter aerolatus</name>
    <dbReference type="NCBI Taxonomy" id="670289"/>
    <lineage>
        <taxon>Bacteria</taxon>
        <taxon>Pseudomonadati</taxon>
        <taxon>Bacteroidota</taxon>
        <taxon>Cytophagia</taxon>
        <taxon>Cytophagales</taxon>
        <taxon>Hymenobacteraceae</taxon>
        <taxon>Adhaeribacter</taxon>
    </lineage>
</organism>
<feature type="binding site" evidence="5 6">
    <location>
        <position position="134"/>
    </location>
    <ligand>
        <name>substrate</name>
    </ligand>
</feature>
<keyword evidence="2 5" id="KW-0285">Flavoprotein</keyword>
<dbReference type="InterPro" id="IPR019740">
    <property type="entry name" value="Pyridox_Oxase_CS"/>
</dbReference>
<keyword evidence="3 5" id="KW-0288">FMN</keyword>
<feature type="binding site" evidence="5 7">
    <location>
        <begin position="143"/>
        <end position="144"/>
    </location>
    <ligand>
        <name>FMN</name>
        <dbReference type="ChEBI" id="CHEBI:58210"/>
    </ligand>
</feature>
<comment type="catalytic activity">
    <reaction evidence="5">
        <text>pyridoxamine 5'-phosphate + O2 + H2O = pyridoxal 5'-phosphate + H2O2 + NH4(+)</text>
        <dbReference type="Rhea" id="RHEA:15817"/>
        <dbReference type="ChEBI" id="CHEBI:15377"/>
        <dbReference type="ChEBI" id="CHEBI:15379"/>
        <dbReference type="ChEBI" id="CHEBI:16240"/>
        <dbReference type="ChEBI" id="CHEBI:28938"/>
        <dbReference type="ChEBI" id="CHEBI:58451"/>
        <dbReference type="ChEBI" id="CHEBI:597326"/>
        <dbReference type="EC" id="1.4.3.5"/>
    </reaction>
</comment>
<dbReference type="InterPro" id="IPR011576">
    <property type="entry name" value="Pyridox_Oxase_N"/>
</dbReference>
<dbReference type="RefSeq" id="WP_146897871.1">
    <property type="nucleotide sequence ID" value="NZ_BJYS01000016.1"/>
</dbReference>
<feature type="binding site" evidence="5 6">
    <location>
        <position position="126"/>
    </location>
    <ligand>
        <name>substrate</name>
    </ligand>
</feature>
<evidence type="ECO:0000256" key="5">
    <source>
        <dbReference type="HAMAP-Rule" id="MF_01629"/>
    </source>
</evidence>
<comment type="subunit">
    <text evidence="5">Homodimer.</text>
</comment>
<dbReference type="OrthoDB" id="9780392at2"/>
<dbReference type="GO" id="GO:0004733">
    <property type="term" value="F:pyridoxamine phosphate oxidase activity"/>
    <property type="evidence" value="ECO:0007669"/>
    <property type="project" value="UniProtKB-UniRule"/>
</dbReference>
<feature type="binding site" evidence="5 7">
    <location>
        <position position="189"/>
    </location>
    <ligand>
        <name>FMN</name>
        <dbReference type="ChEBI" id="CHEBI:58210"/>
    </ligand>
</feature>
<dbReference type="Pfam" id="PF01243">
    <property type="entry name" value="PNPOx_N"/>
    <property type="match status" value="1"/>
</dbReference>
<dbReference type="AlphaFoldDB" id="A0A512AY26"/>
<feature type="binding site" evidence="5 7">
    <location>
        <position position="199"/>
    </location>
    <ligand>
        <name>FMN</name>
        <dbReference type="ChEBI" id="CHEBI:58210"/>
    </ligand>
</feature>
<evidence type="ECO:0000256" key="6">
    <source>
        <dbReference type="PIRSR" id="PIRSR000190-1"/>
    </source>
</evidence>
<evidence type="ECO:0000256" key="2">
    <source>
        <dbReference type="ARBA" id="ARBA00022630"/>
    </source>
</evidence>
<dbReference type="NCBIfam" id="NF004231">
    <property type="entry name" value="PRK05679.1"/>
    <property type="match status" value="1"/>
</dbReference>
<evidence type="ECO:0000256" key="3">
    <source>
        <dbReference type="ARBA" id="ARBA00022643"/>
    </source>
</evidence>
<comment type="caution">
    <text evidence="10">The sequence shown here is derived from an EMBL/GenBank/DDBJ whole genome shotgun (WGS) entry which is preliminary data.</text>
</comment>
<reference evidence="10 11" key="1">
    <citation type="submission" date="2019-07" db="EMBL/GenBank/DDBJ databases">
        <title>Whole genome shotgun sequence of Adhaeribacter aerolatus NBRC 106133.</title>
        <authorList>
            <person name="Hosoyama A."/>
            <person name="Uohara A."/>
            <person name="Ohji S."/>
            <person name="Ichikawa N."/>
        </authorList>
    </citation>
    <scope>NUCLEOTIDE SEQUENCE [LARGE SCALE GENOMIC DNA]</scope>
    <source>
        <strain evidence="10 11">NBRC 106133</strain>
    </source>
</reference>
<name>A0A512AY26_9BACT</name>
<feature type="binding site" evidence="5 7">
    <location>
        <position position="85"/>
    </location>
    <ligand>
        <name>FMN</name>
        <dbReference type="ChEBI" id="CHEBI:58210"/>
    </ligand>
</feature>
<evidence type="ECO:0000313" key="11">
    <source>
        <dbReference type="Proteomes" id="UP000321532"/>
    </source>
</evidence>
<gene>
    <name evidence="5 10" type="primary">pdxH</name>
    <name evidence="10" type="ORF">AAE02nite_22670</name>
</gene>
<feature type="domain" description="Pyridoxine 5'-phosphate oxidase dimerisation C-terminal" evidence="9">
    <location>
        <begin position="176"/>
        <end position="218"/>
    </location>
</feature>
<evidence type="ECO:0000259" key="8">
    <source>
        <dbReference type="Pfam" id="PF01243"/>
    </source>
</evidence>
<dbReference type="InterPro" id="IPR019576">
    <property type="entry name" value="Pyridoxamine_oxidase_dimer_C"/>
</dbReference>
<keyword evidence="11" id="KW-1185">Reference proteome</keyword>
<feature type="binding site" evidence="6">
    <location>
        <begin position="11"/>
        <end position="14"/>
    </location>
    <ligand>
        <name>substrate</name>
    </ligand>
</feature>
<dbReference type="EMBL" id="BJYS01000016">
    <property type="protein sequence ID" value="GEO04603.1"/>
    <property type="molecule type" value="Genomic_DNA"/>
</dbReference>
<dbReference type="HAMAP" id="MF_01629">
    <property type="entry name" value="PdxH"/>
    <property type="match status" value="1"/>
</dbReference>
<comment type="cofactor">
    <cofactor evidence="5 7">
        <name>FMN</name>
        <dbReference type="ChEBI" id="CHEBI:58210"/>
    </cofactor>
    <text evidence="5 7">Binds 1 FMN per subunit.</text>
</comment>
<evidence type="ECO:0000256" key="1">
    <source>
        <dbReference type="ARBA" id="ARBA00007301"/>
    </source>
</evidence>
<sequence length="218" mass="24606">MSEKLNLAAIRKNYSLQGLTEELVLSDPFAQFNKWMQEALAAQVEEPTAMVLSTVDAAGQPSSRVVLLKAVEENKFIFFSNYNSRKGKEMALTGKVALTFFWPALERQIRIEGQVTQVQPALSDEYFASRPRGSQIGAWASPQSQTIGNRQELEKATTAIQEKFGENEPIPRPPHWGGFGVSPTYIEFWQGRPNRLHDRLAFTRPTPEKNWVLTRLAP</sequence>
<feature type="binding site" evidence="5 7">
    <location>
        <begin position="64"/>
        <end position="69"/>
    </location>
    <ligand>
        <name>FMN</name>
        <dbReference type="ChEBI" id="CHEBI:58210"/>
    </ligand>
</feature>
<dbReference type="PIRSF" id="PIRSF000190">
    <property type="entry name" value="Pyd_amn-ph_oxd"/>
    <property type="match status" value="1"/>
</dbReference>
<feature type="binding site" evidence="5 7">
    <location>
        <position position="86"/>
    </location>
    <ligand>
        <name>FMN</name>
        <dbReference type="ChEBI" id="CHEBI:58210"/>
    </ligand>
</feature>
<feature type="binding site" evidence="5 6">
    <location>
        <position position="69"/>
    </location>
    <ligand>
        <name>substrate</name>
    </ligand>
</feature>
<dbReference type="Pfam" id="PF10590">
    <property type="entry name" value="PNP_phzG_C"/>
    <property type="match status" value="1"/>
</dbReference>
<evidence type="ECO:0000259" key="9">
    <source>
        <dbReference type="Pfam" id="PF10590"/>
    </source>
</evidence>
<feature type="domain" description="Pyridoxamine 5'-phosphate oxidase N-terminal" evidence="8">
    <location>
        <begin position="36"/>
        <end position="162"/>
    </location>
</feature>
<feature type="binding site" evidence="5">
    <location>
        <begin position="79"/>
        <end position="80"/>
    </location>
    <ligand>
        <name>FMN</name>
        <dbReference type="ChEBI" id="CHEBI:58210"/>
    </ligand>
</feature>
<comment type="pathway">
    <text evidence="5">Cofactor metabolism; pyridoxal 5'-phosphate salvage; pyridoxal 5'-phosphate from pyridoxamine 5'-phosphate: step 1/1.</text>
</comment>
<evidence type="ECO:0000313" key="10">
    <source>
        <dbReference type="EMBL" id="GEO04603.1"/>
    </source>
</evidence>
<dbReference type="EC" id="1.4.3.5" evidence="5"/>
<accession>A0A512AY26</accession>
<evidence type="ECO:0000256" key="4">
    <source>
        <dbReference type="ARBA" id="ARBA00023002"/>
    </source>
</evidence>
<feature type="binding site" evidence="5 6">
    <location>
        <position position="130"/>
    </location>
    <ligand>
        <name>substrate</name>
    </ligand>
</feature>
<dbReference type="GO" id="GO:0008615">
    <property type="term" value="P:pyridoxine biosynthetic process"/>
    <property type="evidence" value="ECO:0007669"/>
    <property type="project" value="UniProtKB-UniRule"/>
</dbReference>
<protein>
    <recommendedName>
        <fullName evidence="5">Pyridoxine/pyridoxamine 5'-phosphate oxidase</fullName>
        <ecNumber evidence="5">1.4.3.5</ecNumber>
    </recommendedName>
    <alternativeName>
        <fullName evidence="5">PNP/PMP oxidase</fullName>
        <shortName evidence="5">PNPOx</shortName>
    </alternativeName>
    <alternativeName>
        <fullName evidence="5">Pyridoxal 5'-phosphate synthase</fullName>
    </alternativeName>
</protein>
<dbReference type="PANTHER" id="PTHR10851:SF0">
    <property type="entry name" value="PYRIDOXINE-5'-PHOSPHATE OXIDASE"/>
    <property type="match status" value="1"/>
</dbReference>
<feature type="binding site" evidence="5 7">
    <location>
        <position position="108"/>
    </location>
    <ligand>
        <name>FMN</name>
        <dbReference type="ChEBI" id="CHEBI:58210"/>
    </ligand>
</feature>
<dbReference type="NCBIfam" id="TIGR00558">
    <property type="entry name" value="pdxH"/>
    <property type="match status" value="1"/>
</dbReference>
<feature type="binding site" evidence="5 6">
    <location>
        <begin position="195"/>
        <end position="197"/>
    </location>
    <ligand>
        <name>substrate</name>
    </ligand>
</feature>
<dbReference type="Gene3D" id="2.30.110.10">
    <property type="entry name" value="Electron Transport, Fmn-binding Protein, Chain A"/>
    <property type="match status" value="1"/>
</dbReference>
<evidence type="ECO:0000256" key="7">
    <source>
        <dbReference type="PIRSR" id="PIRSR000190-2"/>
    </source>
</evidence>
<comment type="catalytic activity">
    <reaction evidence="5">
        <text>pyridoxine 5'-phosphate + O2 = pyridoxal 5'-phosphate + H2O2</text>
        <dbReference type="Rhea" id="RHEA:15149"/>
        <dbReference type="ChEBI" id="CHEBI:15379"/>
        <dbReference type="ChEBI" id="CHEBI:16240"/>
        <dbReference type="ChEBI" id="CHEBI:58589"/>
        <dbReference type="ChEBI" id="CHEBI:597326"/>
        <dbReference type="EC" id="1.4.3.5"/>
    </reaction>
</comment>
<dbReference type="PROSITE" id="PS01064">
    <property type="entry name" value="PYRIDOX_OXIDASE"/>
    <property type="match status" value="1"/>
</dbReference>